<dbReference type="Gene3D" id="3.30.420.40">
    <property type="match status" value="1"/>
</dbReference>
<dbReference type="Pfam" id="PF22521">
    <property type="entry name" value="HypF_C_2"/>
    <property type="match status" value="1"/>
</dbReference>
<dbReference type="PANTHER" id="PTHR42959">
    <property type="entry name" value="CARBAMOYLTRANSFERASE"/>
    <property type="match status" value="1"/>
</dbReference>
<dbReference type="RefSeq" id="WP_247815447.1">
    <property type="nucleotide sequence ID" value="NZ_JAKRKC020000001.1"/>
</dbReference>
<dbReference type="PANTHER" id="PTHR42959:SF1">
    <property type="entry name" value="CARBAMOYLTRANSFERASE HYPF"/>
    <property type="match status" value="1"/>
</dbReference>
<evidence type="ECO:0008006" key="7">
    <source>
        <dbReference type="Google" id="ProtNLM"/>
    </source>
</evidence>
<protein>
    <recommendedName>
        <fullName evidence="7">Carbamoyltransferase HypF</fullName>
    </recommendedName>
</protein>
<accession>A0ABT0FYU2</accession>
<feature type="chain" id="PRO_5046584597" description="Carbamoyltransferase HypF" evidence="2">
    <location>
        <begin position="22"/>
        <end position="303"/>
    </location>
</feature>
<gene>
    <name evidence="5" type="ORF">MF672_026555</name>
</gene>
<reference evidence="5 6" key="1">
    <citation type="submission" date="2022-04" db="EMBL/GenBank/DDBJ databases">
        <title>Genome draft of Actinomadura sp. ATCC 31491.</title>
        <authorList>
            <person name="Shi X."/>
            <person name="Du Y."/>
        </authorList>
    </citation>
    <scope>NUCLEOTIDE SEQUENCE [LARGE SCALE GENOMIC DNA]</scope>
    <source>
        <strain evidence="5 6">ATCC 31491</strain>
    </source>
</reference>
<keyword evidence="6" id="KW-1185">Reference proteome</keyword>
<dbReference type="Gene3D" id="3.30.420.360">
    <property type="match status" value="1"/>
</dbReference>
<name>A0ABT0FYU2_9ACTN</name>
<feature type="domain" description="Carbamoyltransferase Kae1-like" evidence="4">
    <location>
        <begin position="182"/>
        <end position="292"/>
    </location>
</feature>
<comment type="caution">
    <text evidence="5">The sequence shown here is derived from an EMBL/GenBank/DDBJ whole genome shotgun (WGS) entry which is preliminary data.</text>
</comment>
<evidence type="ECO:0000256" key="1">
    <source>
        <dbReference type="ARBA" id="ARBA00008097"/>
    </source>
</evidence>
<dbReference type="InterPro" id="IPR055128">
    <property type="entry name" value="HypF_C_2"/>
</dbReference>
<feature type="domain" description="HypF Kae1-like" evidence="3">
    <location>
        <begin position="5"/>
        <end position="100"/>
    </location>
</feature>
<keyword evidence="2" id="KW-0732">Signal</keyword>
<proteinExistence type="inferred from homology"/>
<evidence type="ECO:0000313" key="6">
    <source>
        <dbReference type="Proteomes" id="UP001317259"/>
    </source>
</evidence>
<dbReference type="InterPro" id="IPR041440">
    <property type="entry name" value="HypF_C"/>
</dbReference>
<comment type="similarity">
    <text evidence="1">Belongs to the carbamoyltransferase HypF family.</text>
</comment>
<dbReference type="Proteomes" id="UP001317259">
    <property type="component" value="Unassembled WGS sequence"/>
</dbReference>
<dbReference type="EMBL" id="JAKRKC020000001">
    <property type="protein sequence ID" value="MCK2217323.1"/>
    <property type="molecule type" value="Genomic_DNA"/>
</dbReference>
<evidence type="ECO:0000259" key="3">
    <source>
        <dbReference type="Pfam" id="PF17788"/>
    </source>
</evidence>
<evidence type="ECO:0000313" key="5">
    <source>
        <dbReference type="EMBL" id="MCK2217323.1"/>
    </source>
</evidence>
<sequence length="303" mass="31479">MASPRPLVAFGAGAAPAFALAAGDRAFLAPTLDDPSGLGPGRAEAADVALERLVALAGVEPVHAVHDLDPTGPAARQARRWHRRTAVQHHHAHAAAVAAEHLLEPPFLALVCDGRPAPAGDGTLWGGELLLATYTACRRLGSLSRPSRPRSGLPELYRAAAALLGPVTGLRADTDPEAYPEAEPLAWRLERRDGLWVYDTTATLRHLREAKEAGEPPARIAAALHATVAAVTVLMCERAADACDVTRVCLAGDVFDQRLPLAGVLARLTTAGFEAYAGERVPVGCGGVGLGQAAIAAARLSCA</sequence>
<feature type="signal peptide" evidence="2">
    <location>
        <begin position="1"/>
        <end position="21"/>
    </location>
</feature>
<evidence type="ECO:0000259" key="4">
    <source>
        <dbReference type="Pfam" id="PF22521"/>
    </source>
</evidence>
<organism evidence="5 6">
    <name type="scientific">Actinomadura luzonensis</name>
    <dbReference type="NCBI Taxonomy" id="2805427"/>
    <lineage>
        <taxon>Bacteria</taxon>
        <taxon>Bacillati</taxon>
        <taxon>Actinomycetota</taxon>
        <taxon>Actinomycetes</taxon>
        <taxon>Streptosporangiales</taxon>
        <taxon>Thermomonosporaceae</taxon>
        <taxon>Actinomadura</taxon>
    </lineage>
</organism>
<evidence type="ECO:0000256" key="2">
    <source>
        <dbReference type="SAM" id="SignalP"/>
    </source>
</evidence>
<dbReference type="InterPro" id="IPR051060">
    <property type="entry name" value="Carbamoyltrans_HypF-like"/>
</dbReference>
<dbReference type="Pfam" id="PF17788">
    <property type="entry name" value="HypF_C"/>
    <property type="match status" value="1"/>
</dbReference>